<reference evidence="2 3" key="1">
    <citation type="journal article" date="2017" name="Int. J. Syst. Evol. Microbiol.">
        <title>Arachidicoccus ginsenosidivorans sp. nov., with ginsenoside-converting activity isolated from ginseng cultivating soil.</title>
        <authorList>
            <person name="Siddiqi M.Z."/>
            <person name="Aslam Z."/>
            <person name="Im W.T."/>
        </authorList>
    </citation>
    <scope>NUCLEOTIDE SEQUENCE [LARGE SCALE GENOMIC DNA]</scope>
    <source>
        <strain evidence="2 3">Gsoil 809</strain>
    </source>
</reference>
<sequence>MNNIKFRKMKKNAKRPTKKALSNLPAGLYWMAIIWVLGLIIPCRIWAQNRVAIEQAWSTPIVAARNLAVSCNMTCMLIFPAAIQSADRGAVYVLATRVAGAENVLKVKAGRSGFAPSSLTVITKDGQVYAFNVSYKSDPLIWYWILGTKRKTNNCQKMCA</sequence>
<accession>A0A5B8VT28</accession>
<proteinExistence type="predicted"/>
<dbReference type="EMBL" id="CP042434">
    <property type="protein sequence ID" value="QEC73755.1"/>
    <property type="molecule type" value="Genomic_DNA"/>
</dbReference>
<dbReference type="Proteomes" id="UP000321291">
    <property type="component" value="Chromosome"/>
</dbReference>
<dbReference type="KEGG" id="agi:FSB73_20875"/>
<name>A0A5B8VT28_9BACT</name>
<keyword evidence="3" id="KW-1185">Reference proteome</keyword>
<keyword evidence="1" id="KW-0812">Transmembrane</keyword>
<gene>
    <name evidence="2" type="ORF">FSB73_20875</name>
</gene>
<protein>
    <submittedName>
        <fullName evidence="2">DUF4138 domain-containing protein</fullName>
    </submittedName>
</protein>
<keyword evidence="1" id="KW-1133">Transmembrane helix</keyword>
<keyword evidence="1" id="KW-0472">Membrane</keyword>
<dbReference type="Pfam" id="PF13595">
    <property type="entry name" value="DUF4138"/>
    <property type="match status" value="1"/>
</dbReference>
<evidence type="ECO:0000313" key="3">
    <source>
        <dbReference type="Proteomes" id="UP000321291"/>
    </source>
</evidence>
<evidence type="ECO:0000313" key="2">
    <source>
        <dbReference type="EMBL" id="QEC73755.1"/>
    </source>
</evidence>
<feature type="transmembrane region" description="Helical" evidence="1">
    <location>
        <begin position="21"/>
        <end position="41"/>
    </location>
</feature>
<organism evidence="2 3">
    <name type="scientific">Arachidicoccus ginsenosidivorans</name>
    <dbReference type="NCBI Taxonomy" id="496057"/>
    <lineage>
        <taxon>Bacteria</taxon>
        <taxon>Pseudomonadati</taxon>
        <taxon>Bacteroidota</taxon>
        <taxon>Chitinophagia</taxon>
        <taxon>Chitinophagales</taxon>
        <taxon>Chitinophagaceae</taxon>
        <taxon>Arachidicoccus</taxon>
    </lineage>
</organism>
<dbReference type="AlphaFoldDB" id="A0A5B8VT28"/>
<dbReference type="InterPro" id="IPR022298">
    <property type="entry name" value="Conjug_transposon_TraN"/>
</dbReference>
<evidence type="ECO:0000256" key="1">
    <source>
        <dbReference type="SAM" id="Phobius"/>
    </source>
</evidence>